<feature type="domain" description="Nudix hydrolase" evidence="3">
    <location>
        <begin position="20"/>
        <end position="152"/>
    </location>
</feature>
<evidence type="ECO:0000259" key="3">
    <source>
        <dbReference type="PROSITE" id="PS51462"/>
    </source>
</evidence>
<dbReference type="InterPro" id="IPR015797">
    <property type="entry name" value="NUDIX_hydrolase-like_dom_sf"/>
</dbReference>
<dbReference type="InterPro" id="IPR000086">
    <property type="entry name" value="NUDIX_hydrolase_dom"/>
</dbReference>
<dbReference type="InterPro" id="IPR007362">
    <property type="entry name" value="DUF429"/>
</dbReference>
<evidence type="ECO:0000256" key="2">
    <source>
        <dbReference type="ARBA" id="ARBA00022801"/>
    </source>
</evidence>
<dbReference type="PROSITE" id="PS51462">
    <property type="entry name" value="NUDIX"/>
    <property type="match status" value="1"/>
</dbReference>
<dbReference type="InterPro" id="IPR020084">
    <property type="entry name" value="NUDIX_hydrolase_CS"/>
</dbReference>
<proteinExistence type="predicted"/>
<dbReference type="RefSeq" id="WP_191197405.1">
    <property type="nucleotide sequence ID" value="NZ_BAAAPA010000002.1"/>
</dbReference>
<dbReference type="Gene3D" id="3.90.79.10">
    <property type="entry name" value="Nucleoside Triphosphate Pyrophosphohydrolase"/>
    <property type="match status" value="1"/>
</dbReference>
<reference evidence="4 5" key="1">
    <citation type="submission" date="2020-09" db="EMBL/GenBank/DDBJ databases">
        <title>novel species in genus Nocardioides.</title>
        <authorList>
            <person name="Zhang G."/>
        </authorList>
    </citation>
    <scope>NUCLEOTIDE SEQUENCE [LARGE SCALE GENOMIC DNA]</scope>
    <source>
        <strain evidence="4 5">19197</strain>
    </source>
</reference>
<dbReference type="CDD" id="cd18879">
    <property type="entry name" value="NUDIX_Hydrolase"/>
    <property type="match status" value="1"/>
</dbReference>
<dbReference type="PANTHER" id="PTHR43046">
    <property type="entry name" value="GDP-MANNOSE MANNOSYL HYDROLASE"/>
    <property type="match status" value="1"/>
</dbReference>
<dbReference type="Proteomes" id="UP000649289">
    <property type="component" value="Unassembled WGS sequence"/>
</dbReference>
<accession>A0ABR8MAY6</accession>
<gene>
    <name evidence="4" type="ORF">IEZ25_00200</name>
</gene>
<dbReference type="Pfam" id="PF04250">
    <property type="entry name" value="DUF429"/>
    <property type="match status" value="1"/>
</dbReference>
<keyword evidence="5" id="KW-1185">Reference proteome</keyword>
<dbReference type="EMBL" id="JACXYY010000001">
    <property type="protein sequence ID" value="MBD3913023.1"/>
    <property type="molecule type" value="Genomic_DNA"/>
</dbReference>
<comment type="cofactor">
    <cofactor evidence="1">
        <name>Mg(2+)</name>
        <dbReference type="ChEBI" id="CHEBI:18420"/>
    </cofactor>
</comment>
<keyword evidence="2" id="KW-0378">Hydrolase</keyword>
<organism evidence="4 5">
    <name type="scientific">Nocardioides hwasunensis</name>
    <dbReference type="NCBI Taxonomy" id="397258"/>
    <lineage>
        <taxon>Bacteria</taxon>
        <taxon>Bacillati</taxon>
        <taxon>Actinomycetota</taxon>
        <taxon>Actinomycetes</taxon>
        <taxon>Propionibacteriales</taxon>
        <taxon>Nocardioidaceae</taxon>
        <taxon>Nocardioides</taxon>
    </lineage>
</organism>
<evidence type="ECO:0000313" key="4">
    <source>
        <dbReference type="EMBL" id="MBD3913023.1"/>
    </source>
</evidence>
<dbReference type="PROSITE" id="PS00893">
    <property type="entry name" value="NUDIX_BOX"/>
    <property type="match status" value="1"/>
</dbReference>
<name>A0ABR8MAY6_9ACTN</name>
<evidence type="ECO:0000256" key="1">
    <source>
        <dbReference type="ARBA" id="ARBA00001946"/>
    </source>
</evidence>
<dbReference type="Pfam" id="PF00293">
    <property type="entry name" value="NUDIX"/>
    <property type="match status" value="1"/>
</dbReference>
<dbReference type="PANTHER" id="PTHR43046:SF16">
    <property type="entry name" value="ADP-RIBOSE PYROPHOSPHATASE YJHB-RELATED"/>
    <property type="match status" value="1"/>
</dbReference>
<protein>
    <submittedName>
        <fullName evidence="4">DUF429 domain-containing protein</fullName>
    </submittedName>
</protein>
<sequence length="401" mass="43026">MSPVPHFVVEIREKIGHDPLWLPGVTAVIRRGDQVLLVERADNGRWTPVTGIPEPGEEPAVAAAREAMEETGVRIRVDRLVSTAVHGEIVHANGDRATYLDLTFACTWLEGQAHVADDESSDVRWWPLDALPPMSETMLARIDAALSDEREARFVAPDGQSDEEPPPVLAPHAPVLGVDACAGGWVGVVVDPDRRASVFVAAGITDLLALVRERHDVVAVAVDIPIGLPDSSGRLADAEARRQLVGKSSSIFSTPVRAALEAGTYEEARAANLAATDGRTSVSAQAYALRDKVLQVDAWVRSGPGVPVVEAHPELSFTRMAGHPLLERKKDADGARVRREALAAHGIVAPPWFRGSGFAEDDLLDACAVAWTAVRHSLGVSESFPETPEVFSDRIPAAIWA</sequence>
<comment type="caution">
    <text evidence="4">The sequence shown here is derived from an EMBL/GenBank/DDBJ whole genome shotgun (WGS) entry which is preliminary data.</text>
</comment>
<evidence type="ECO:0000313" key="5">
    <source>
        <dbReference type="Proteomes" id="UP000649289"/>
    </source>
</evidence>
<dbReference type="SUPFAM" id="SSF55811">
    <property type="entry name" value="Nudix"/>
    <property type="match status" value="1"/>
</dbReference>